<dbReference type="AlphaFoldDB" id="A0A7X4YAM1"/>
<organism evidence="2 3">
    <name type="scientific">Corallococcus exiguus</name>
    <dbReference type="NCBI Taxonomy" id="83462"/>
    <lineage>
        <taxon>Bacteria</taxon>
        <taxon>Pseudomonadati</taxon>
        <taxon>Myxococcota</taxon>
        <taxon>Myxococcia</taxon>
        <taxon>Myxococcales</taxon>
        <taxon>Cystobacterineae</taxon>
        <taxon>Myxococcaceae</taxon>
        <taxon>Corallococcus</taxon>
    </lineage>
</organism>
<evidence type="ECO:0000313" key="2">
    <source>
        <dbReference type="EMBL" id="NBC41680.1"/>
    </source>
</evidence>
<comment type="caution">
    <text evidence="2">The sequence shown here is derived from an EMBL/GenBank/DDBJ whole genome shotgun (WGS) entry which is preliminary data.</text>
</comment>
<accession>A0A7X4YAM1</accession>
<dbReference type="EMBL" id="JAAAPK010000004">
    <property type="protein sequence ID" value="NBC41680.1"/>
    <property type="molecule type" value="Genomic_DNA"/>
</dbReference>
<reference evidence="2 3" key="1">
    <citation type="submission" date="2020-01" db="EMBL/GenBank/DDBJ databases">
        <title>The draft genome sequence of Corallococcus exiguus DSM 14696.</title>
        <authorList>
            <person name="Zhang X."/>
            <person name="Zhu H."/>
        </authorList>
    </citation>
    <scope>NUCLEOTIDE SEQUENCE [LARGE SCALE GENOMIC DNA]</scope>
    <source>
        <strain evidence="2 3">DSM 14696</strain>
    </source>
</reference>
<dbReference type="Proteomes" id="UP000537825">
    <property type="component" value="Unassembled WGS sequence"/>
</dbReference>
<feature type="signal peptide" evidence="1">
    <location>
        <begin position="1"/>
        <end position="20"/>
    </location>
</feature>
<gene>
    <name evidence="2" type="ORF">GTZ93_17890</name>
</gene>
<evidence type="ECO:0000313" key="3">
    <source>
        <dbReference type="Proteomes" id="UP000537825"/>
    </source>
</evidence>
<sequence length="373" mass="41281">MRGCLLILSVLGLLSGCSHYGLPPPNANHGHLTMAMDAYLRHKASYPYLLDAENFGVPVLRMAQTDAPSLELDAAQAALVHEEVVRTLKGKPTEGEVLRALGDLRAACDAGHEPACTYLEEEFQEPKRSEHPLRYPDVKKLPGGVEFAVVIVQCHISADGRMRGCDVIEDGAGEFSRSFIEQLGAHPFQPATLAGHRFASEYLFAVTCSRGGNYKYKLPLEQKMGWARLRVSRFPESPAAWINLAMQLALHEPQAPEYPEVIERAYALAPRARWVATEHSWRQVQAGQYAAALSAIRPALHDSEQREHPNPYVLETAAAAHFGLYRCAEALAAQRQAVDELPSEWPSPERERFKHRLQEYEATCGAAPAVSAR</sequence>
<protein>
    <recommendedName>
        <fullName evidence="4">TonB C-terminal domain-containing protein</fullName>
    </recommendedName>
</protein>
<evidence type="ECO:0008006" key="4">
    <source>
        <dbReference type="Google" id="ProtNLM"/>
    </source>
</evidence>
<keyword evidence="3" id="KW-1185">Reference proteome</keyword>
<evidence type="ECO:0000256" key="1">
    <source>
        <dbReference type="SAM" id="SignalP"/>
    </source>
</evidence>
<proteinExistence type="predicted"/>
<name>A0A7X4YAM1_9BACT</name>
<keyword evidence="1" id="KW-0732">Signal</keyword>
<feature type="chain" id="PRO_5030732817" description="TonB C-terminal domain-containing protein" evidence="1">
    <location>
        <begin position="21"/>
        <end position="373"/>
    </location>
</feature>
<dbReference type="PROSITE" id="PS51257">
    <property type="entry name" value="PROKAR_LIPOPROTEIN"/>
    <property type="match status" value="1"/>
</dbReference>